<feature type="transmembrane region" description="Helical" evidence="1">
    <location>
        <begin position="88"/>
        <end position="112"/>
    </location>
</feature>
<dbReference type="OrthoDB" id="537881at2759"/>
<dbReference type="Proteomes" id="UP000650467">
    <property type="component" value="Unassembled WGS sequence"/>
</dbReference>
<dbReference type="AlphaFoldDB" id="A0A835T5D7"/>
<sequence>MASSQERHEWLEVDDRRAPVSPALRLALSDEAHAGVKRSPSRLELELRSGAGVWGQSSVPSMQKFECIQKVKRELVEAQSDADSISAFAFKMTVLLSVAAAAAIVLVWELYFRPRNNAALA</sequence>
<protein>
    <submittedName>
        <fullName evidence="2">Uncharacterized protein</fullName>
    </submittedName>
</protein>
<gene>
    <name evidence="2" type="ORF">HXX76_006717</name>
</gene>
<dbReference type="EMBL" id="JAEHOC010000013">
    <property type="protein sequence ID" value="KAG2436413.1"/>
    <property type="molecule type" value="Genomic_DNA"/>
</dbReference>
<keyword evidence="3" id="KW-1185">Reference proteome</keyword>
<keyword evidence="1" id="KW-1133">Transmembrane helix</keyword>
<evidence type="ECO:0000313" key="3">
    <source>
        <dbReference type="Proteomes" id="UP000650467"/>
    </source>
</evidence>
<evidence type="ECO:0000256" key="1">
    <source>
        <dbReference type="SAM" id="Phobius"/>
    </source>
</evidence>
<keyword evidence="1" id="KW-0812">Transmembrane</keyword>
<comment type="caution">
    <text evidence="2">The sequence shown here is derived from an EMBL/GenBank/DDBJ whole genome shotgun (WGS) entry which is preliminary data.</text>
</comment>
<proteinExistence type="predicted"/>
<reference evidence="2" key="1">
    <citation type="journal article" date="2020" name="bioRxiv">
        <title>Comparative genomics of Chlamydomonas.</title>
        <authorList>
            <person name="Craig R.J."/>
            <person name="Hasan A.R."/>
            <person name="Ness R.W."/>
            <person name="Keightley P.D."/>
        </authorList>
    </citation>
    <scope>NUCLEOTIDE SEQUENCE</scope>
    <source>
        <strain evidence="2">SAG 7.73</strain>
    </source>
</reference>
<keyword evidence="1" id="KW-0472">Membrane</keyword>
<name>A0A835T5D7_CHLIN</name>
<accession>A0A835T5D7</accession>
<organism evidence="2 3">
    <name type="scientific">Chlamydomonas incerta</name>
    <dbReference type="NCBI Taxonomy" id="51695"/>
    <lineage>
        <taxon>Eukaryota</taxon>
        <taxon>Viridiplantae</taxon>
        <taxon>Chlorophyta</taxon>
        <taxon>core chlorophytes</taxon>
        <taxon>Chlorophyceae</taxon>
        <taxon>CS clade</taxon>
        <taxon>Chlamydomonadales</taxon>
        <taxon>Chlamydomonadaceae</taxon>
        <taxon>Chlamydomonas</taxon>
    </lineage>
</organism>
<evidence type="ECO:0000313" key="2">
    <source>
        <dbReference type="EMBL" id="KAG2436413.1"/>
    </source>
</evidence>